<gene>
    <name evidence="2" type="ORF">SAMN05443667_101693</name>
</gene>
<dbReference type="STRING" id="150146.SAMN05443667_101693"/>
<evidence type="ECO:0000313" key="2">
    <source>
        <dbReference type="EMBL" id="SEA03662.1"/>
    </source>
</evidence>
<keyword evidence="3" id="KW-1185">Reference proteome</keyword>
<name>A0A1H3XYN7_9FLAO</name>
<accession>A0A1H3XYN7</accession>
<evidence type="ECO:0000313" key="3">
    <source>
        <dbReference type="Proteomes" id="UP000198951"/>
    </source>
</evidence>
<evidence type="ECO:0000256" key="1">
    <source>
        <dbReference type="SAM" id="SignalP"/>
    </source>
</evidence>
<dbReference type="EMBL" id="FNRD01000001">
    <property type="protein sequence ID" value="SEA03662.1"/>
    <property type="molecule type" value="Genomic_DNA"/>
</dbReference>
<dbReference type="RefSeq" id="WP_091084627.1">
    <property type="nucleotide sequence ID" value="NZ_FNRD01000001.1"/>
</dbReference>
<keyword evidence="1" id="KW-0732">Signal</keyword>
<organism evidence="2 3">
    <name type="scientific">Flavobacterium gillisiae</name>
    <dbReference type="NCBI Taxonomy" id="150146"/>
    <lineage>
        <taxon>Bacteria</taxon>
        <taxon>Pseudomonadati</taxon>
        <taxon>Bacteroidota</taxon>
        <taxon>Flavobacteriia</taxon>
        <taxon>Flavobacteriales</taxon>
        <taxon>Flavobacteriaceae</taxon>
        <taxon>Flavobacterium</taxon>
    </lineage>
</organism>
<dbReference type="Proteomes" id="UP000198951">
    <property type="component" value="Unassembled WGS sequence"/>
</dbReference>
<reference evidence="3" key="1">
    <citation type="submission" date="2016-10" db="EMBL/GenBank/DDBJ databases">
        <authorList>
            <person name="Varghese N."/>
            <person name="Submissions S."/>
        </authorList>
    </citation>
    <scope>NUCLEOTIDE SEQUENCE [LARGE SCALE GENOMIC DNA]</scope>
    <source>
        <strain evidence="3">DSM 22376</strain>
    </source>
</reference>
<dbReference type="AlphaFoldDB" id="A0A1H3XYN7"/>
<feature type="chain" id="PRO_5011604408" evidence="1">
    <location>
        <begin position="22"/>
        <end position="69"/>
    </location>
</feature>
<protein>
    <submittedName>
        <fullName evidence="2">Uncharacterized protein</fullName>
    </submittedName>
</protein>
<feature type="signal peptide" evidence="1">
    <location>
        <begin position="1"/>
        <end position="21"/>
    </location>
</feature>
<sequence>MKKIILFLLLTAISSASYAQKADTEKKKIKINIPKSELFKNILTYNIIIQGDDTWNADFANKKYNRRLF</sequence>
<proteinExistence type="predicted"/>